<sequence>MDSHFRIARLLLPQSRTCRLRPLLTWELPRDSTMILRILQHFHKRRSRRALSELTAPRRQATLSTPMETQTSHPCTRTITGAIRVITLSLRSKDRITRRCAEYYIHENNGLSFKGQRTVFLETS</sequence>
<evidence type="ECO:0000313" key="2">
    <source>
        <dbReference type="Proteomes" id="UP000828390"/>
    </source>
</evidence>
<proteinExistence type="predicted"/>
<keyword evidence="2" id="KW-1185">Reference proteome</keyword>
<comment type="caution">
    <text evidence="1">The sequence shown here is derived from an EMBL/GenBank/DDBJ whole genome shotgun (WGS) entry which is preliminary data.</text>
</comment>
<gene>
    <name evidence="1" type="ORF">DPMN_136164</name>
</gene>
<organism evidence="1 2">
    <name type="scientific">Dreissena polymorpha</name>
    <name type="common">Zebra mussel</name>
    <name type="synonym">Mytilus polymorpha</name>
    <dbReference type="NCBI Taxonomy" id="45954"/>
    <lineage>
        <taxon>Eukaryota</taxon>
        <taxon>Metazoa</taxon>
        <taxon>Spiralia</taxon>
        <taxon>Lophotrochozoa</taxon>
        <taxon>Mollusca</taxon>
        <taxon>Bivalvia</taxon>
        <taxon>Autobranchia</taxon>
        <taxon>Heteroconchia</taxon>
        <taxon>Euheterodonta</taxon>
        <taxon>Imparidentia</taxon>
        <taxon>Neoheterodontei</taxon>
        <taxon>Myida</taxon>
        <taxon>Dreissenoidea</taxon>
        <taxon>Dreissenidae</taxon>
        <taxon>Dreissena</taxon>
    </lineage>
</organism>
<dbReference type="EMBL" id="JAIWYP010000006">
    <property type="protein sequence ID" value="KAH3807816.1"/>
    <property type="molecule type" value="Genomic_DNA"/>
</dbReference>
<protein>
    <submittedName>
        <fullName evidence="1">Uncharacterized protein</fullName>
    </submittedName>
</protein>
<accession>A0A9D4JCE2</accession>
<reference evidence="1" key="2">
    <citation type="submission" date="2020-11" db="EMBL/GenBank/DDBJ databases">
        <authorList>
            <person name="McCartney M.A."/>
            <person name="Auch B."/>
            <person name="Kono T."/>
            <person name="Mallez S."/>
            <person name="Becker A."/>
            <person name="Gohl D.M."/>
            <person name="Silverstein K.A.T."/>
            <person name="Koren S."/>
            <person name="Bechman K.B."/>
            <person name="Herman A."/>
            <person name="Abrahante J.E."/>
            <person name="Garbe J."/>
        </authorList>
    </citation>
    <scope>NUCLEOTIDE SEQUENCE</scope>
    <source>
        <strain evidence="1">Duluth1</strain>
        <tissue evidence="1">Whole animal</tissue>
    </source>
</reference>
<name>A0A9D4JCE2_DREPO</name>
<dbReference type="AlphaFoldDB" id="A0A9D4JCE2"/>
<evidence type="ECO:0000313" key="1">
    <source>
        <dbReference type="EMBL" id="KAH3807816.1"/>
    </source>
</evidence>
<reference evidence="1" key="1">
    <citation type="journal article" date="2019" name="bioRxiv">
        <title>The Genome of the Zebra Mussel, Dreissena polymorpha: A Resource for Invasive Species Research.</title>
        <authorList>
            <person name="McCartney M.A."/>
            <person name="Auch B."/>
            <person name="Kono T."/>
            <person name="Mallez S."/>
            <person name="Zhang Y."/>
            <person name="Obille A."/>
            <person name="Becker A."/>
            <person name="Abrahante J.E."/>
            <person name="Garbe J."/>
            <person name="Badalamenti J.P."/>
            <person name="Herman A."/>
            <person name="Mangelson H."/>
            <person name="Liachko I."/>
            <person name="Sullivan S."/>
            <person name="Sone E.D."/>
            <person name="Koren S."/>
            <person name="Silverstein K.A.T."/>
            <person name="Beckman K.B."/>
            <person name="Gohl D.M."/>
        </authorList>
    </citation>
    <scope>NUCLEOTIDE SEQUENCE</scope>
    <source>
        <strain evidence="1">Duluth1</strain>
        <tissue evidence="1">Whole animal</tissue>
    </source>
</reference>
<dbReference type="Proteomes" id="UP000828390">
    <property type="component" value="Unassembled WGS sequence"/>
</dbReference>